<dbReference type="PANTHER" id="PTHR23407:SF1">
    <property type="entry name" value="5-FORMYLTETRAHYDROFOLATE CYCLO-LIGASE"/>
    <property type="match status" value="1"/>
</dbReference>
<comment type="cofactor">
    <cofactor evidence="5">
        <name>Mg(2+)</name>
        <dbReference type="ChEBI" id="CHEBI:18420"/>
    </cofactor>
</comment>
<name>A0A8J6T9D2_9BACT</name>
<dbReference type="GO" id="GO:0046872">
    <property type="term" value="F:metal ion binding"/>
    <property type="evidence" value="ECO:0007669"/>
    <property type="project" value="UniProtKB-KW"/>
</dbReference>
<dbReference type="NCBIfam" id="TIGR02727">
    <property type="entry name" value="MTHFS_bact"/>
    <property type="match status" value="1"/>
</dbReference>
<reference evidence="6 7" key="1">
    <citation type="submission" date="2020-08" db="EMBL/GenBank/DDBJ databases">
        <title>Bridging the membrane lipid divide: bacteria of the FCB group superphylum have the potential to synthesize archaeal ether lipids.</title>
        <authorList>
            <person name="Villanueva L."/>
            <person name="Von Meijenfeldt F.A.B."/>
            <person name="Westbye A.B."/>
            <person name="Yadav S."/>
            <person name="Hopmans E.C."/>
            <person name="Dutilh B.E."/>
            <person name="Sinninghe Damste J.S."/>
        </authorList>
    </citation>
    <scope>NUCLEOTIDE SEQUENCE [LARGE SCALE GENOMIC DNA]</scope>
    <source>
        <strain evidence="6">NIOZ-UU81</strain>
    </source>
</reference>
<comment type="catalytic activity">
    <reaction evidence="5">
        <text>(6S)-5-formyl-5,6,7,8-tetrahydrofolate + ATP = (6R)-5,10-methenyltetrahydrofolate + ADP + phosphate</text>
        <dbReference type="Rhea" id="RHEA:10488"/>
        <dbReference type="ChEBI" id="CHEBI:30616"/>
        <dbReference type="ChEBI" id="CHEBI:43474"/>
        <dbReference type="ChEBI" id="CHEBI:57455"/>
        <dbReference type="ChEBI" id="CHEBI:57457"/>
        <dbReference type="ChEBI" id="CHEBI:456216"/>
        <dbReference type="EC" id="6.3.3.2"/>
    </reaction>
</comment>
<evidence type="ECO:0000256" key="4">
    <source>
        <dbReference type="PIRSR" id="PIRSR006806-1"/>
    </source>
</evidence>
<dbReference type="EMBL" id="JACNLK010000012">
    <property type="protein sequence ID" value="MBC8207728.1"/>
    <property type="molecule type" value="Genomic_DNA"/>
</dbReference>
<dbReference type="InterPro" id="IPR024185">
    <property type="entry name" value="FTHF_cligase-like_sf"/>
</dbReference>
<evidence type="ECO:0000313" key="7">
    <source>
        <dbReference type="Proteomes" id="UP000599024"/>
    </source>
</evidence>
<comment type="similarity">
    <text evidence="1 5">Belongs to the 5-formyltetrahydrofolate cyclo-ligase family.</text>
</comment>
<evidence type="ECO:0000256" key="3">
    <source>
        <dbReference type="ARBA" id="ARBA00022840"/>
    </source>
</evidence>
<dbReference type="SUPFAM" id="SSF100950">
    <property type="entry name" value="NagB/RpiA/CoA transferase-like"/>
    <property type="match status" value="1"/>
</dbReference>
<keyword evidence="6" id="KW-0436">Ligase</keyword>
<dbReference type="InterPro" id="IPR037171">
    <property type="entry name" value="NagB/RpiA_transferase-like"/>
</dbReference>
<keyword evidence="3 4" id="KW-0067">ATP-binding</keyword>
<dbReference type="GO" id="GO:0009396">
    <property type="term" value="P:folic acid-containing compound biosynthetic process"/>
    <property type="evidence" value="ECO:0007669"/>
    <property type="project" value="TreeGrafter"/>
</dbReference>
<evidence type="ECO:0000313" key="6">
    <source>
        <dbReference type="EMBL" id="MBC8207728.1"/>
    </source>
</evidence>
<sequence>MINTPDPRQETLALRDQLSPEERSFKSDLILERFWDLPEIARCRSFLVYVDFRSEVRTWDLLTQLLLLGRIVAVPLTRVLEKKIIPIQVTDPVKELTPGYCGIPEPRSAVSERSRLDPTLVDVVIVPGSVFDQQGGRMGYGGGYYDRFLAHEAPQALRVGLAYDLQIIPQLELAPHDQTLDLVITESRVITGRRLRTEKDTG</sequence>
<dbReference type="GO" id="GO:0005524">
    <property type="term" value="F:ATP binding"/>
    <property type="evidence" value="ECO:0007669"/>
    <property type="project" value="UniProtKB-KW"/>
</dbReference>
<keyword evidence="2 4" id="KW-0547">Nucleotide-binding</keyword>
<keyword evidence="5" id="KW-0460">Magnesium</keyword>
<dbReference type="PIRSF" id="PIRSF006806">
    <property type="entry name" value="FTHF_cligase"/>
    <property type="match status" value="1"/>
</dbReference>
<dbReference type="EC" id="6.3.3.2" evidence="5"/>
<comment type="caution">
    <text evidence="6">The sequence shown here is derived from an EMBL/GenBank/DDBJ whole genome shotgun (WGS) entry which is preliminary data.</text>
</comment>
<evidence type="ECO:0000256" key="2">
    <source>
        <dbReference type="ARBA" id="ARBA00022741"/>
    </source>
</evidence>
<gene>
    <name evidence="6" type="ORF">H8E79_00980</name>
</gene>
<proteinExistence type="inferred from homology"/>
<dbReference type="Proteomes" id="UP000599024">
    <property type="component" value="Unassembled WGS sequence"/>
</dbReference>
<dbReference type="AlphaFoldDB" id="A0A8J6T9D2"/>
<dbReference type="InterPro" id="IPR002698">
    <property type="entry name" value="FTHF_cligase"/>
</dbReference>
<dbReference type="Pfam" id="PF01812">
    <property type="entry name" value="5-FTHF_cyc-lig"/>
    <property type="match status" value="1"/>
</dbReference>
<evidence type="ECO:0000256" key="5">
    <source>
        <dbReference type="RuleBase" id="RU361279"/>
    </source>
</evidence>
<dbReference type="PANTHER" id="PTHR23407">
    <property type="entry name" value="ATPASE INHIBITOR/5-FORMYLTETRAHYDROFOLATE CYCLO-LIGASE"/>
    <property type="match status" value="1"/>
</dbReference>
<protein>
    <recommendedName>
        <fullName evidence="5">5-formyltetrahydrofolate cyclo-ligase</fullName>
        <ecNumber evidence="5">6.3.3.2</ecNumber>
    </recommendedName>
</protein>
<accession>A0A8J6T9D2</accession>
<feature type="binding site" evidence="4">
    <location>
        <position position="55"/>
    </location>
    <ligand>
        <name>substrate</name>
    </ligand>
</feature>
<feature type="binding site" evidence="4">
    <location>
        <position position="50"/>
    </location>
    <ligand>
        <name>substrate</name>
    </ligand>
</feature>
<keyword evidence="5" id="KW-0479">Metal-binding</keyword>
<evidence type="ECO:0000256" key="1">
    <source>
        <dbReference type="ARBA" id="ARBA00010638"/>
    </source>
</evidence>
<dbReference type="GO" id="GO:0030272">
    <property type="term" value="F:5-formyltetrahydrofolate cyclo-ligase activity"/>
    <property type="evidence" value="ECO:0007669"/>
    <property type="project" value="UniProtKB-EC"/>
</dbReference>
<feature type="binding site" evidence="4">
    <location>
        <begin position="137"/>
        <end position="145"/>
    </location>
    <ligand>
        <name>ATP</name>
        <dbReference type="ChEBI" id="CHEBI:30616"/>
    </ligand>
</feature>
<organism evidence="6 7">
    <name type="scientific">Candidatus Desulfatifera sulfidica</name>
    <dbReference type="NCBI Taxonomy" id="2841691"/>
    <lineage>
        <taxon>Bacteria</taxon>
        <taxon>Pseudomonadati</taxon>
        <taxon>Thermodesulfobacteriota</taxon>
        <taxon>Desulfobulbia</taxon>
        <taxon>Desulfobulbales</taxon>
        <taxon>Desulfobulbaceae</taxon>
        <taxon>Candidatus Desulfatifera</taxon>
    </lineage>
</organism>
<dbReference type="GO" id="GO:0035999">
    <property type="term" value="P:tetrahydrofolate interconversion"/>
    <property type="evidence" value="ECO:0007669"/>
    <property type="project" value="TreeGrafter"/>
</dbReference>
<dbReference type="Gene3D" id="3.40.50.10420">
    <property type="entry name" value="NagB/RpiA/CoA transferase-like"/>
    <property type="match status" value="1"/>
</dbReference>